<organism evidence="1 2">
    <name type="scientific">Necator americanus</name>
    <name type="common">Human hookworm</name>
    <dbReference type="NCBI Taxonomy" id="51031"/>
    <lineage>
        <taxon>Eukaryota</taxon>
        <taxon>Metazoa</taxon>
        <taxon>Ecdysozoa</taxon>
        <taxon>Nematoda</taxon>
        <taxon>Chromadorea</taxon>
        <taxon>Rhabditida</taxon>
        <taxon>Rhabditina</taxon>
        <taxon>Rhabditomorpha</taxon>
        <taxon>Strongyloidea</taxon>
        <taxon>Ancylostomatidae</taxon>
        <taxon>Bunostominae</taxon>
        <taxon>Necator</taxon>
    </lineage>
</organism>
<dbReference type="AlphaFoldDB" id="W2T2J6"/>
<gene>
    <name evidence="1" type="ORF">NECAME_11822</name>
</gene>
<protein>
    <submittedName>
        <fullName evidence="1">Uncharacterized protein</fullName>
    </submittedName>
</protein>
<accession>W2T2J6</accession>
<dbReference type="EMBL" id="KI660240">
    <property type="protein sequence ID" value="ETN76230.1"/>
    <property type="molecule type" value="Genomic_DNA"/>
</dbReference>
<name>W2T2J6_NECAM</name>
<proteinExistence type="predicted"/>
<evidence type="ECO:0000313" key="1">
    <source>
        <dbReference type="EMBL" id="ETN76230.1"/>
    </source>
</evidence>
<dbReference type="KEGG" id="nai:NECAME_11822"/>
<evidence type="ECO:0000313" key="2">
    <source>
        <dbReference type="Proteomes" id="UP000053676"/>
    </source>
</evidence>
<keyword evidence="2" id="KW-1185">Reference proteome</keyword>
<sequence>MKQMFDNKEGGVKLHVQCVQLPNQHMPEIMVHVLALKTVMAGQTVPILELVDAGLRTNTVASTEREKNA</sequence>
<dbReference type="Proteomes" id="UP000053676">
    <property type="component" value="Unassembled WGS sequence"/>
</dbReference>
<reference evidence="2" key="1">
    <citation type="journal article" date="2014" name="Nat. Genet.">
        <title>Genome of the human hookworm Necator americanus.</title>
        <authorList>
            <person name="Tang Y.T."/>
            <person name="Gao X."/>
            <person name="Rosa B.A."/>
            <person name="Abubucker S."/>
            <person name="Hallsworth-Pepin K."/>
            <person name="Martin J."/>
            <person name="Tyagi R."/>
            <person name="Heizer E."/>
            <person name="Zhang X."/>
            <person name="Bhonagiri-Palsikar V."/>
            <person name="Minx P."/>
            <person name="Warren W.C."/>
            <person name="Wang Q."/>
            <person name="Zhan B."/>
            <person name="Hotez P.J."/>
            <person name="Sternberg P.W."/>
            <person name="Dougall A."/>
            <person name="Gaze S.T."/>
            <person name="Mulvenna J."/>
            <person name="Sotillo J."/>
            <person name="Ranganathan S."/>
            <person name="Rabelo E.M."/>
            <person name="Wilson R.K."/>
            <person name="Felgner P.L."/>
            <person name="Bethony J."/>
            <person name="Hawdon J.M."/>
            <person name="Gasser R.B."/>
            <person name="Loukas A."/>
            <person name="Mitreva M."/>
        </authorList>
    </citation>
    <scope>NUCLEOTIDE SEQUENCE [LARGE SCALE GENOMIC DNA]</scope>
</reference>